<comment type="caution">
    <text evidence="1">The sequence shown here is derived from an EMBL/GenBank/DDBJ whole genome shotgun (WGS) entry which is preliminary data.</text>
</comment>
<keyword evidence="2" id="KW-1185">Reference proteome</keyword>
<evidence type="ECO:0000313" key="1">
    <source>
        <dbReference type="EMBL" id="ERM83467.1"/>
    </source>
</evidence>
<name>U5C5J9_9BACT</name>
<organism evidence="1 2">
    <name type="scientific">Rhodonellum psychrophilum GCM71 = DSM 17998</name>
    <dbReference type="NCBI Taxonomy" id="1123057"/>
    <lineage>
        <taxon>Bacteria</taxon>
        <taxon>Pseudomonadati</taxon>
        <taxon>Bacteroidota</taxon>
        <taxon>Cytophagia</taxon>
        <taxon>Cytophagales</taxon>
        <taxon>Cytophagaceae</taxon>
        <taxon>Rhodonellum</taxon>
    </lineage>
</organism>
<protein>
    <submittedName>
        <fullName evidence="1">Uncharacterized protein</fullName>
    </submittedName>
</protein>
<dbReference type="AlphaFoldDB" id="U5C5J9"/>
<dbReference type="EMBL" id="AWXR01000013">
    <property type="protein sequence ID" value="ERM83467.1"/>
    <property type="molecule type" value="Genomic_DNA"/>
</dbReference>
<reference evidence="1 2" key="1">
    <citation type="journal article" date="2013" name="Genome Announc.">
        <title>Draft Genome Sequence of the Psychrophilic and Alkaliphilic Rhodonellum psychrophilum Strain GCM71T.</title>
        <authorList>
            <person name="Hauptmann A.L."/>
            <person name="Glaring M.A."/>
            <person name="Hallin P.F."/>
            <person name="Prieme A."/>
            <person name="Stougaard P."/>
        </authorList>
    </citation>
    <scope>NUCLEOTIDE SEQUENCE [LARGE SCALE GENOMIC DNA]</scope>
    <source>
        <strain evidence="1 2">GCM71</strain>
    </source>
</reference>
<accession>U5C5J9</accession>
<gene>
    <name evidence="1" type="ORF">P872_03545</name>
</gene>
<sequence>MAGLQDIWAMVFMFMVHNNTFDPIFAAACAASQPA</sequence>
<proteinExistence type="predicted"/>
<dbReference type="Proteomes" id="UP000016843">
    <property type="component" value="Unassembled WGS sequence"/>
</dbReference>
<evidence type="ECO:0000313" key="2">
    <source>
        <dbReference type="Proteomes" id="UP000016843"/>
    </source>
</evidence>